<dbReference type="GO" id="GO:0008270">
    <property type="term" value="F:zinc ion binding"/>
    <property type="evidence" value="ECO:0007669"/>
    <property type="project" value="InterPro"/>
</dbReference>
<keyword evidence="3" id="KW-1185">Reference proteome</keyword>
<reference evidence="2 3" key="1">
    <citation type="submission" date="2019-08" db="EMBL/GenBank/DDBJ databases">
        <authorList>
            <person name="Alioto T."/>
            <person name="Alioto T."/>
            <person name="Gomez Garrido J."/>
        </authorList>
    </citation>
    <scope>NUCLEOTIDE SEQUENCE [LARGE SCALE GENOMIC DNA]</scope>
</reference>
<sequence>MQNVEETIQPVLLQVIITKLASKAFAITQHKEISTWKILRENLEGKFCATCTPGYLQLELTMTKFQQGETVREYATKQNKQSKGFNNQRNQDIKQVSCIYCKKFGHTIKVSYKKKNADSRKEIQDNPSTSGNAK</sequence>
<feature type="region of interest" description="Disordered" evidence="1">
    <location>
        <begin position="114"/>
        <end position="134"/>
    </location>
</feature>
<dbReference type="EMBL" id="CABPRJ010001015">
    <property type="protein sequence ID" value="VVC34794.1"/>
    <property type="molecule type" value="Genomic_DNA"/>
</dbReference>
<feature type="compositionally biased region" description="Basic and acidic residues" evidence="1">
    <location>
        <begin position="115"/>
        <end position="124"/>
    </location>
</feature>
<evidence type="ECO:0000256" key="1">
    <source>
        <dbReference type="SAM" id="MobiDB-lite"/>
    </source>
</evidence>
<dbReference type="SUPFAM" id="SSF57756">
    <property type="entry name" value="Retrovirus zinc finger-like domains"/>
    <property type="match status" value="1"/>
</dbReference>
<feature type="compositionally biased region" description="Polar residues" evidence="1">
    <location>
        <begin position="125"/>
        <end position="134"/>
    </location>
</feature>
<proteinExistence type="predicted"/>
<dbReference type="InterPro" id="IPR036875">
    <property type="entry name" value="Znf_CCHC_sf"/>
</dbReference>
<name>A0A5E4MTH4_9HEMI</name>
<evidence type="ECO:0000313" key="2">
    <source>
        <dbReference type="EMBL" id="VVC34794.1"/>
    </source>
</evidence>
<organism evidence="2 3">
    <name type="scientific">Cinara cedri</name>
    <dbReference type="NCBI Taxonomy" id="506608"/>
    <lineage>
        <taxon>Eukaryota</taxon>
        <taxon>Metazoa</taxon>
        <taxon>Ecdysozoa</taxon>
        <taxon>Arthropoda</taxon>
        <taxon>Hexapoda</taxon>
        <taxon>Insecta</taxon>
        <taxon>Pterygota</taxon>
        <taxon>Neoptera</taxon>
        <taxon>Paraneoptera</taxon>
        <taxon>Hemiptera</taxon>
        <taxon>Sternorrhyncha</taxon>
        <taxon>Aphidomorpha</taxon>
        <taxon>Aphidoidea</taxon>
        <taxon>Aphididae</taxon>
        <taxon>Lachninae</taxon>
        <taxon>Cinara</taxon>
    </lineage>
</organism>
<dbReference type="Proteomes" id="UP000325440">
    <property type="component" value="Unassembled WGS sequence"/>
</dbReference>
<dbReference type="AlphaFoldDB" id="A0A5E4MTH4"/>
<evidence type="ECO:0000313" key="3">
    <source>
        <dbReference type="Proteomes" id="UP000325440"/>
    </source>
</evidence>
<accession>A0A5E4MTH4</accession>
<protein>
    <submittedName>
        <fullName evidence="2">Zinc finger, CCHC-type</fullName>
    </submittedName>
</protein>
<dbReference type="OrthoDB" id="6775742at2759"/>
<gene>
    <name evidence="2" type="ORF">CINCED_3A000713</name>
</gene>
<dbReference type="GO" id="GO:0003676">
    <property type="term" value="F:nucleic acid binding"/>
    <property type="evidence" value="ECO:0007669"/>
    <property type="project" value="InterPro"/>
</dbReference>